<dbReference type="InterPro" id="IPR004925">
    <property type="entry name" value="HpaB/PvcC/4-BUDH"/>
</dbReference>
<dbReference type="InterPro" id="IPR009100">
    <property type="entry name" value="AcylCoA_DH/oxidase_NM_dom_sf"/>
</dbReference>
<dbReference type="Gene3D" id="1.10.3140.10">
    <property type="entry name" value="4-hydroxybutyryl-coa dehydratase, domain 1"/>
    <property type="match status" value="1"/>
</dbReference>
<dbReference type="EMBL" id="UINC01058333">
    <property type="protein sequence ID" value="SVB80468.1"/>
    <property type="molecule type" value="Genomic_DNA"/>
</dbReference>
<dbReference type="AlphaFoldDB" id="A0A382GZJ0"/>
<dbReference type="Pfam" id="PF11794">
    <property type="entry name" value="HpaB_N"/>
    <property type="match status" value="1"/>
</dbReference>
<sequence>MASAQSATATGAMDGAGYLESLRDGREVWVNGEKVKDVTTHPCFASVAKEIARLYDLQHDPATRDTMTYEDEDGLRVS</sequence>
<evidence type="ECO:0000259" key="1">
    <source>
        <dbReference type="Pfam" id="PF11794"/>
    </source>
</evidence>
<organism evidence="2">
    <name type="scientific">marine metagenome</name>
    <dbReference type="NCBI Taxonomy" id="408172"/>
    <lineage>
        <taxon>unclassified sequences</taxon>
        <taxon>metagenomes</taxon>
        <taxon>ecological metagenomes</taxon>
    </lineage>
</organism>
<feature type="domain" description="HpaB/PvcC/4-BUDH N-terminal" evidence="1">
    <location>
        <begin position="15"/>
        <end position="73"/>
    </location>
</feature>
<accession>A0A382GZJ0</accession>
<dbReference type="PANTHER" id="PTHR36117:SF3">
    <property type="entry name" value="4-HYDROXYPHENYLACETATE 3-MONOOXYGENASE-RELATED"/>
    <property type="match status" value="1"/>
</dbReference>
<protein>
    <recommendedName>
        <fullName evidence="1">HpaB/PvcC/4-BUDH N-terminal domain-containing protein</fullName>
    </recommendedName>
</protein>
<name>A0A382GZJ0_9ZZZZ</name>
<evidence type="ECO:0000313" key="2">
    <source>
        <dbReference type="EMBL" id="SVB80468.1"/>
    </source>
</evidence>
<proteinExistence type="predicted"/>
<feature type="non-terminal residue" evidence="2">
    <location>
        <position position="78"/>
    </location>
</feature>
<gene>
    <name evidence="2" type="ORF">METZ01_LOCUS233322</name>
</gene>
<dbReference type="PANTHER" id="PTHR36117">
    <property type="entry name" value="4-HYDROXYPHENYLACETATE 3-MONOOXYGENASE-RELATED"/>
    <property type="match status" value="1"/>
</dbReference>
<reference evidence="2" key="1">
    <citation type="submission" date="2018-05" db="EMBL/GenBank/DDBJ databases">
        <authorList>
            <person name="Lanie J.A."/>
            <person name="Ng W.-L."/>
            <person name="Kazmierczak K.M."/>
            <person name="Andrzejewski T.M."/>
            <person name="Davidsen T.M."/>
            <person name="Wayne K.J."/>
            <person name="Tettelin H."/>
            <person name="Glass J.I."/>
            <person name="Rusch D."/>
            <person name="Podicherti R."/>
            <person name="Tsui H.-C.T."/>
            <person name="Winkler M.E."/>
        </authorList>
    </citation>
    <scope>NUCLEOTIDE SEQUENCE</scope>
</reference>
<dbReference type="SUPFAM" id="SSF56645">
    <property type="entry name" value="Acyl-CoA dehydrogenase NM domain-like"/>
    <property type="match status" value="1"/>
</dbReference>
<dbReference type="GO" id="GO:0016627">
    <property type="term" value="F:oxidoreductase activity, acting on the CH-CH group of donors"/>
    <property type="evidence" value="ECO:0007669"/>
    <property type="project" value="InterPro"/>
</dbReference>
<dbReference type="InterPro" id="IPR024674">
    <property type="entry name" value="HpaB/PvcC/4-BUDH_N"/>
</dbReference>